<dbReference type="Pfam" id="PF03024">
    <property type="entry name" value="Folate_rec"/>
    <property type="match status" value="1"/>
</dbReference>
<accession>A0A8B9ZLY6</accession>
<keyword evidence="11" id="KW-1185">Reference proteome</keyword>
<evidence type="ECO:0000259" key="9">
    <source>
        <dbReference type="Pfam" id="PF07995"/>
    </source>
</evidence>
<dbReference type="SUPFAM" id="SSF50952">
    <property type="entry name" value="Soluble quinoprotein glucose dehydrogenase"/>
    <property type="match status" value="1"/>
</dbReference>
<proteinExistence type="inferred from homology"/>
<dbReference type="Pfam" id="PF07995">
    <property type="entry name" value="GSDH"/>
    <property type="match status" value="1"/>
</dbReference>
<organism evidence="10 11">
    <name type="scientific">Anas zonorhyncha</name>
    <name type="common">Eastern spot-billed duck</name>
    <dbReference type="NCBI Taxonomy" id="75864"/>
    <lineage>
        <taxon>Eukaryota</taxon>
        <taxon>Metazoa</taxon>
        <taxon>Chordata</taxon>
        <taxon>Craniata</taxon>
        <taxon>Vertebrata</taxon>
        <taxon>Euteleostomi</taxon>
        <taxon>Archelosauria</taxon>
        <taxon>Archosauria</taxon>
        <taxon>Dinosauria</taxon>
        <taxon>Saurischia</taxon>
        <taxon>Theropoda</taxon>
        <taxon>Coelurosauria</taxon>
        <taxon>Aves</taxon>
        <taxon>Neognathae</taxon>
        <taxon>Galloanserae</taxon>
        <taxon>Anseriformes</taxon>
        <taxon>Anatidae</taxon>
        <taxon>Anatinae</taxon>
        <taxon>Anas</taxon>
    </lineage>
</organism>
<keyword evidence="5" id="KW-1015">Disulfide bond</keyword>
<evidence type="ECO:0000256" key="5">
    <source>
        <dbReference type="ARBA" id="ARBA00023157"/>
    </source>
</evidence>
<evidence type="ECO:0000313" key="10">
    <source>
        <dbReference type="Ensembl" id="ENSAZOP00000000029.1"/>
    </source>
</evidence>
<sequence length="769" mass="85842">MIESFHQEAQDFPISDLRKPTLETLHIWPCAGRSSSSSRASSSCSRAFLCLSLLCWAGGLWGHPQCLDYGPPFQPPLHLEFCSSYENFGCCDQQRDSSIAARYREIVDSMDLQGRALCGTYIKDILCQECSPYAAHLYDAENPQTPLRNLPGLCSDYCSEFHFNCRSAIGLLTGDKHVRECCERNTTSFCNLLHLHDEDYCFPNVLKNAVLNRNLGSVVEGHKGCLQLCLAEVANGLRNPVLMLHANDRTHRTFVAEQLGVVWVYLPDGSRLEEPFLDIKSMVLATPWIGDERGFLGMAFHPNYKHNGKFYIYYSYMDKKRVEKIRISELKVLASDANKADPHSERNLLELEEPAANHNGGQLLFGVDGYMYVFTGDGGKAGDPFGKFGNAQNKSILLGKVLRIDVDGDSPDGKPYRIPPDNPFVSDPEARPEVYAYGVRNMWRCGVDRGDPVTKKGRGRIFCGDVGQNRFEEIDIIVKGGNYGWRAKEGFECYDTKLCRNSSLDDILPIFAYGRNVGKSVTGGYVYRGCESPNLNGLYIFGDFMNGRLMALQEDEKTNKWKKRDICIGSTKVCAFPGMISSYSKFIISFAEDEAGELYFLSTSYPSAYAPHGSLYKIVDPARRAPPGKCKYKPVPVKIKSKRIPFVPRAKTVLELLNEPATKPLKKSSTPAEAVSTISSMKSKKTPSPKIKASTVRTAPSGKKTQKIKAQDEHHRSKQKKKVARVSRTTPAPPVPKKKSSHLTGTKKLLPKKAARTKGNWRRGGKRVD</sequence>
<keyword evidence="6" id="KW-0325">Glycoprotein</keyword>
<keyword evidence="4" id="KW-0732">Signal</keyword>
<dbReference type="InterPro" id="IPR011041">
    <property type="entry name" value="Quinoprot_gluc/sorb_DH_b-prop"/>
</dbReference>
<reference evidence="10" key="1">
    <citation type="submission" date="2025-05" db="UniProtKB">
        <authorList>
            <consortium name="Ensembl"/>
        </authorList>
    </citation>
    <scope>IDENTIFICATION</scope>
</reference>
<evidence type="ECO:0000256" key="3">
    <source>
        <dbReference type="ARBA" id="ARBA00022525"/>
    </source>
</evidence>
<feature type="domain" description="Folate receptor-like" evidence="8">
    <location>
        <begin position="78"/>
        <end position="226"/>
    </location>
</feature>
<evidence type="ECO:0000256" key="7">
    <source>
        <dbReference type="SAM" id="MobiDB-lite"/>
    </source>
</evidence>
<evidence type="ECO:0000256" key="6">
    <source>
        <dbReference type="ARBA" id="ARBA00023180"/>
    </source>
</evidence>
<comment type="similarity">
    <text evidence="2">Belongs to the HHIP family.</text>
</comment>
<dbReference type="PANTHER" id="PTHR19328:SF54">
    <property type="entry name" value="HHIP-LIKE PROTEIN 2"/>
    <property type="match status" value="1"/>
</dbReference>
<evidence type="ECO:0000256" key="2">
    <source>
        <dbReference type="ARBA" id="ARBA00010658"/>
    </source>
</evidence>
<dbReference type="AlphaFoldDB" id="A0A8B9ZLY6"/>
<name>A0A8B9ZLY6_9AVES</name>
<feature type="compositionally biased region" description="Basic residues" evidence="7">
    <location>
        <begin position="716"/>
        <end position="725"/>
    </location>
</feature>
<feature type="compositionally biased region" description="Basic residues" evidence="7">
    <location>
        <begin position="749"/>
        <end position="769"/>
    </location>
</feature>
<dbReference type="Gene3D" id="2.120.10.30">
    <property type="entry name" value="TolB, C-terminal domain"/>
    <property type="match status" value="1"/>
</dbReference>
<evidence type="ECO:0000259" key="8">
    <source>
        <dbReference type="Pfam" id="PF03024"/>
    </source>
</evidence>
<dbReference type="Proteomes" id="UP000694549">
    <property type="component" value="Unplaced"/>
</dbReference>
<keyword evidence="3" id="KW-0964">Secreted</keyword>
<protein>
    <submittedName>
        <fullName evidence="10">HHIP like 2</fullName>
    </submittedName>
</protein>
<dbReference type="PANTHER" id="PTHR19328">
    <property type="entry name" value="HEDGEHOG-INTERACTING PROTEIN"/>
    <property type="match status" value="1"/>
</dbReference>
<feature type="region of interest" description="Disordered" evidence="7">
    <location>
        <begin position="663"/>
        <end position="769"/>
    </location>
</feature>
<dbReference type="Ensembl" id="ENSAZOT00000000033.1">
    <property type="protein sequence ID" value="ENSAZOP00000000029.1"/>
    <property type="gene ID" value="ENSAZOG00000000027.1"/>
</dbReference>
<evidence type="ECO:0000256" key="4">
    <source>
        <dbReference type="ARBA" id="ARBA00022729"/>
    </source>
</evidence>
<evidence type="ECO:0000313" key="11">
    <source>
        <dbReference type="Proteomes" id="UP000694549"/>
    </source>
</evidence>
<dbReference type="InterPro" id="IPR012938">
    <property type="entry name" value="Glc/Sorbosone_DH"/>
</dbReference>
<comment type="subcellular location">
    <subcellularLocation>
        <location evidence="1">Secreted</location>
    </subcellularLocation>
</comment>
<evidence type="ECO:0000256" key="1">
    <source>
        <dbReference type="ARBA" id="ARBA00004613"/>
    </source>
</evidence>
<dbReference type="InterPro" id="IPR011042">
    <property type="entry name" value="6-blade_b-propeller_TolB-like"/>
</dbReference>
<dbReference type="InterPro" id="IPR018143">
    <property type="entry name" value="Folate_rcpt-like"/>
</dbReference>
<dbReference type="Ensembl" id="ENSAZOT00000000019.1">
    <property type="protein sequence ID" value="ENSAZOP00000000015.1"/>
    <property type="gene ID" value="ENSAZOG00000000027.1"/>
</dbReference>
<feature type="domain" description="Glucose/Sorbosone dehydrogenase" evidence="9">
    <location>
        <begin position="238"/>
        <end position="563"/>
    </location>
</feature>
<dbReference type="GO" id="GO:0005576">
    <property type="term" value="C:extracellular region"/>
    <property type="evidence" value="ECO:0007669"/>
    <property type="project" value="UniProtKB-SubCell"/>
</dbReference>